<dbReference type="AlphaFoldDB" id="A0A9J5X0T2"/>
<evidence type="ECO:0000313" key="2">
    <source>
        <dbReference type="Proteomes" id="UP000824120"/>
    </source>
</evidence>
<evidence type="ECO:0000313" key="1">
    <source>
        <dbReference type="EMBL" id="KAG5580846.1"/>
    </source>
</evidence>
<keyword evidence="2" id="KW-1185">Reference proteome</keyword>
<name>A0A9J5X0T2_SOLCO</name>
<protein>
    <submittedName>
        <fullName evidence="1">Uncharacterized protein</fullName>
    </submittedName>
</protein>
<gene>
    <name evidence="1" type="ORF">H5410_051473</name>
</gene>
<accession>A0A9J5X0T2</accession>
<dbReference type="Proteomes" id="UP000824120">
    <property type="component" value="Chromosome 10"/>
</dbReference>
<comment type="caution">
    <text evidence="1">The sequence shown here is derived from an EMBL/GenBank/DDBJ whole genome shotgun (WGS) entry which is preliminary data.</text>
</comment>
<proteinExistence type="predicted"/>
<sequence>MHNYFLPLKYASWRSQVRSEDVGTLRSRHDRGLKFFVRVSPPCIAHNSTVRHDIVTIPNEPTNPPSHLSLLSLAMPLYPVNPKFFIKVSVSRQRE</sequence>
<dbReference type="EMBL" id="JACXVP010000010">
    <property type="protein sequence ID" value="KAG5580846.1"/>
    <property type="molecule type" value="Genomic_DNA"/>
</dbReference>
<organism evidence="1 2">
    <name type="scientific">Solanum commersonii</name>
    <name type="common">Commerson's wild potato</name>
    <name type="synonym">Commerson's nightshade</name>
    <dbReference type="NCBI Taxonomy" id="4109"/>
    <lineage>
        <taxon>Eukaryota</taxon>
        <taxon>Viridiplantae</taxon>
        <taxon>Streptophyta</taxon>
        <taxon>Embryophyta</taxon>
        <taxon>Tracheophyta</taxon>
        <taxon>Spermatophyta</taxon>
        <taxon>Magnoliopsida</taxon>
        <taxon>eudicotyledons</taxon>
        <taxon>Gunneridae</taxon>
        <taxon>Pentapetalae</taxon>
        <taxon>asterids</taxon>
        <taxon>lamiids</taxon>
        <taxon>Solanales</taxon>
        <taxon>Solanaceae</taxon>
        <taxon>Solanoideae</taxon>
        <taxon>Solaneae</taxon>
        <taxon>Solanum</taxon>
    </lineage>
</organism>
<reference evidence="1 2" key="1">
    <citation type="submission" date="2020-09" db="EMBL/GenBank/DDBJ databases">
        <title>De no assembly of potato wild relative species, Solanum commersonii.</title>
        <authorList>
            <person name="Cho K."/>
        </authorList>
    </citation>
    <scope>NUCLEOTIDE SEQUENCE [LARGE SCALE GENOMIC DNA]</scope>
    <source>
        <strain evidence="1">LZ3.2</strain>
        <tissue evidence="1">Leaf</tissue>
    </source>
</reference>